<name>A0A1G8MVV2_9BACI</name>
<dbReference type="RefSeq" id="WP_425433680.1">
    <property type="nucleotide sequence ID" value="NZ_FNEN01000005.1"/>
</dbReference>
<dbReference type="AlphaFoldDB" id="A0A1G8MVV2"/>
<dbReference type="InterPro" id="IPR016162">
    <property type="entry name" value="Ald_DH_N"/>
</dbReference>
<evidence type="ECO:0000313" key="3">
    <source>
        <dbReference type="Proteomes" id="UP000198853"/>
    </source>
</evidence>
<proteinExistence type="predicted"/>
<dbReference type="InterPro" id="IPR016161">
    <property type="entry name" value="Ald_DH/histidinol_DH"/>
</dbReference>
<dbReference type="Proteomes" id="UP000198853">
    <property type="component" value="Unassembled WGS sequence"/>
</dbReference>
<evidence type="ECO:0000256" key="1">
    <source>
        <dbReference type="ARBA" id="ARBA00023002"/>
    </source>
</evidence>
<organism evidence="2 3">
    <name type="scientific">Natribacillus halophilus</name>
    <dbReference type="NCBI Taxonomy" id="549003"/>
    <lineage>
        <taxon>Bacteria</taxon>
        <taxon>Bacillati</taxon>
        <taxon>Bacillota</taxon>
        <taxon>Bacilli</taxon>
        <taxon>Bacillales</taxon>
        <taxon>Bacillaceae</taxon>
        <taxon>Natribacillus</taxon>
    </lineage>
</organism>
<sequence length="70" mass="7881">MLKMDIAVKHPLFIGGKWQEANQYDELRSPYSSEKITEIPKATSEETEAAIQAAENAQEEMQQHATVKCS</sequence>
<keyword evidence="1" id="KW-0560">Oxidoreductase</keyword>
<gene>
    <name evidence="2" type="ORF">SAMN04488123_10560</name>
</gene>
<evidence type="ECO:0000313" key="2">
    <source>
        <dbReference type="EMBL" id="SDI72159.1"/>
    </source>
</evidence>
<dbReference type="EMBL" id="FNEN01000005">
    <property type="protein sequence ID" value="SDI72159.1"/>
    <property type="molecule type" value="Genomic_DNA"/>
</dbReference>
<reference evidence="2 3" key="1">
    <citation type="submission" date="2016-10" db="EMBL/GenBank/DDBJ databases">
        <authorList>
            <person name="de Groot N.N."/>
        </authorList>
    </citation>
    <scope>NUCLEOTIDE SEQUENCE [LARGE SCALE GENOMIC DNA]</scope>
    <source>
        <strain evidence="2 3">DSM 21771</strain>
    </source>
</reference>
<dbReference type="SUPFAM" id="SSF53720">
    <property type="entry name" value="ALDH-like"/>
    <property type="match status" value="1"/>
</dbReference>
<protein>
    <recommendedName>
        <fullName evidence="4">Aldehyde dehydrogenase family protein</fullName>
    </recommendedName>
</protein>
<dbReference type="GO" id="GO:0016491">
    <property type="term" value="F:oxidoreductase activity"/>
    <property type="evidence" value="ECO:0007669"/>
    <property type="project" value="UniProtKB-KW"/>
</dbReference>
<dbReference type="Gene3D" id="3.40.605.10">
    <property type="entry name" value="Aldehyde Dehydrogenase, Chain A, domain 1"/>
    <property type="match status" value="1"/>
</dbReference>
<evidence type="ECO:0008006" key="4">
    <source>
        <dbReference type="Google" id="ProtNLM"/>
    </source>
</evidence>
<keyword evidence="3" id="KW-1185">Reference proteome</keyword>
<accession>A0A1G8MVV2</accession>